<comment type="caution">
    <text evidence="9">The sequence shown here is derived from an EMBL/GenBank/DDBJ whole genome shotgun (WGS) entry which is preliminary data.</text>
</comment>
<feature type="transmembrane region" description="Helical" evidence="8">
    <location>
        <begin position="30"/>
        <end position="48"/>
    </location>
</feature>
<evidence type="ECO:0000256" key="7">
    <source>
        <dbReference type="SAM" id="MobiDB-lite"/>
    </source>
</evidence>
<name>A0ABD2LKT9_9BILA</name>
<proteinExistence type="predicted"/>
<evidence type="ECO:0000313" key="10">
    <source>
        <dbReference type="Proteomes" id="UP001620626"/>
    </source>
</evidence>
<feature type="compositionally biased region" description="Basic and acidic residues" evidence="7">
    <location>
        <begin position="493"/>
        <end position="503"/>
    </location>
</feature>
<sequence>MPGLHTFYDGSLLLAPLVPFFGLDTDKLNLFFCQLFSVLLAFAFFKLFPPRQSSDHSVRLSILAFVGIALCYFCFGRAIKHIFGLLLFSYVLLRFVPVRFVHRAVFCFAMGYLIFIHWYRWFILRDYHLDVTGPMMIMVQKVTVLAFSLHDGSKKSEELSRILSKESLSKVPPILNFLAYTFQFQTVLTGPMVFYSEFMEFVSGENFSKALKKVDAIGASESSDTKLNNASKNKRRHSPGGVSSLSMPSPVRAVLSKFLFAAFCAILLLLFGNSSDPAQIVSPWAWRMPWLQWLLLFWFLIFMQRVQYYYAWTMTDAICNISGFGFDGFTSDGKPKWDLTTTVDVWKVETAQSFKETLDGWNLKTMFWLRYIAYERMPKNYRTLSTYALSAVWHGLFMGYYLCFATGALITVAGRMSRRCIRHHFQRNTFLHHLYNLLTFLATKFALAYTTFPFVTMHLNPGLLLYRRLFFFLHFLALFAILALPRLLPPENHSPKQSEEAHKTKQRSAVIN</sequence>
<keyword evidence="2" id="KW-0808">Transferase</keyword>
<evidence type="ECO:0000256" key="5">
    <source>
        <dbReference type="ARBA" id="ARBA00023136"/>
    </source>
</evidence>
<evidence type="ECO:0000256" key="3">
    <source>
        <dbReference type="ARBA" id="ARBA00022692"/>
    </source>
</evidence>
<evidence type="ECO:0000256" key="6">
    <source>
        <dbReference type="ARBA" id="ARBA00023315"/>
    </source>
</evidence>
<accession>A0ABD2LKT9</accession>
<keyword evidence="5 8" id="KW-0472">Membrane</keyword>
<keyword evidence="6" id="KW-0012">Acyltransferase</keyword>
<feature type="region of interest" description="Disordered" evidence="7">
    <location>
        <begin position="223"/>
        <end position="246"/>
    </location>
</feature>
<dbReference type="InterPro" id="IPR004299">
    <property type="entry name" value="MBOAT_fam"/>
</dbReference>
<feature type="transmembrane region" description="Helical" evidence="8">
    <location>
        <begin position="391"/>
        <end position="413"/>
    </location>
</feature>
<organism evidence="9 10">
    <name type="scientific">Heterodera trifolii</name>
    <dbReference type="NCBI Taxonomy" id="157864"/>
    <lineage>
        <taxon>Eukaryota</taxon>
        <taxon>Metazoa</taxon>
        <taxon>Ecdysozoa</taxon>
        <taxon>Nematoda</taxon>
        <taxon>Chromadorea</taxon>
        <taxon>Rhabditida</taxon>
        <taxon>Tylenchina</taxon>
        <taxon>Tylenchomorpha</taxon>
        <taxon>Tylenchoidea</taxon>
        <taxon>Heteroderidae</taxon>
        <taxon>Heteroderinae</taxon>
        <taxon>Heterodera</taxon>
    </lineage>
</organism>
<dbReference type="Pfam" id="PF03062">
    <property type="entry name" value="MBOAT"/>
    <property type="match status" value="1"/>
</dbReference>
<evidence type="ECO:0000313" key="9">
    <source>
        <dbReference type="EMBL" id="KAL3115512.1"/>
    </source>
</evidence>
<dbReference type="InterPro" id="IPR049941">
    <property type="entry name" value="LPLAT_7/PORCN-like"/>
</dbReference>
<dbReference type="PANTHER" id="PTHR13906">
    <property type="entry name" value="PORCUPINE"/>
    <property type="match status" value="1"/>
</dbReference>
<feature type="transmembrane region" description="Helical" evidence="8">
    <location>
        <begin position="284"/>
        <end position="302"/>
    </location>
</feature>
<feature type="transmembrane region" description="Helical" evidence="8">
    <location>
        <begin position="434"/>
        <end position="457"/>
    </location>
</feature>
<keyword evidence="3 8" id="KW-0812">Transmembrane</keyword>
<feature type="transmembrane region" description="Helical" evidence="8">
    <location>
        <begin position="309"/>
        <end position="326"/>
    </location>
</feature>
<feature type="region of interest" description="Disordered" evidence="7">
    <location>
        <begin position="492"/>
        <end position="512"/>
    </location>
</feature>
<dbReference type="EMBL" id="JBICBT010000378">
    <property type="protein sequence ID" value="KAL3115512.1"/>
    <property type="molecule type" value="Genomic_DNA"/>
</dbReference>
<protein>
    <submittedName>
        <fullName evidence="9">Uncharacterized protein</fullName>
    </submittedName>
</protein>
<dbReference type="AlphaFoldDB" id="A0ABD2LKT9"/>
<dbReference type="Proteomes" id="UP001620626">
    <property type="component" value="Unassembled WGS sequence"/>
</dbReference>
<dbReference type="GO" id="GO:0016020">
    <property type="term" value="C:membrane"/>
    <property type="evidence" value="ECO:0007669"/>
    <property type="project" value="UniProtKB-SubCell"/>
</dbReference>
<evidence type="ECO:0000256" key="1">
    <source>
        <dbReference type="ARBA" id="ARBA00004141"/>
    </source>
</evidence>
<gene>
    <name evidence="9" type="ORF">niasHT_018145</name>
</gene>
<evidence type="ECO:0000256" key="8">
    <source>
        <dbReference type="SAM" id="Phobius"/>
    </source>
</evidence>
<feature type="transmembrane region" description="Helical" evidence="8">
    <location>
        <begin position="469"/>
        <end position="488"/>
    </location>
</feature>
<reference evidence="9 10" key="1">
    <citation type="submission" date="2024-10" db="EMBL/GenBank/DDBJ databases">
        <authorList>
            <person name="Kim D."/>
        </authorList>
    </citation>
    <scope>NUCLEOTIDE SEQUENCE [LARGE SCALE GENOMIC DNA]</scope>
    <source>
        <strain evidence="9">BH-2024</strain>
    </source>
</reference>
<dbReference type="PANTHER" id="PTHR13906:SF4">
    <property type="entry name" value="LYSOPHOSPHOLIPID ACYLTRANSFERASE 6"/>
    <property type="match status" value="1"/>
</dbReference>
<comment type="subcellular location">
    <subcellularLocation>
        <location evidence="1">Membrane</location>
        <topology evidence="1">Multi-pass membrane protein</topology>
    </subcellularLocation>
</comment>
<feature type="transmembrane region" description="Helical" evidence="8">
    <location>
        <begin position="100"/>
        <end position="119"/>
    </location>
</feature>
<keyword evidence="4 8" id="KW-1133">Transmembrane helix</keyword>
<dbReference type="GO" id="GO:0016746">
    <property type="term" value="F:acyltransferase activity"/>
    <property type="evidence" value="ECO:0007669"/>
    <property type="project" value="UniProtKB-KW"/>
</dbReference>
<feature type="transmembrane region" description="Helical" evidence="8">
    <location>
        <begin position="60"/>
        <end position="79"/>
    </location>
</feature>
<evidence type="ECO:0000256" key="4">
    <source>
        <dbReference type="ARBA" id="ARBA00022989"/>
    </source>
</evidence>
<feature type="transmembrane region" description="Helical" evidence="8">
    <location>
        <begin position="254"/>
        <end position="272"/>
    </location>
</feature>
<keyword evidence="10" id="KW-1185">Reference proteome</keyword>
<evidence type="ECO:0000256" key="2">
    <source>
        <dbReference type="ARBA" id="ARBA00022679"/>
    </source>
</evidence>